<evidence type="ECO:0000313" key="6">
    <source>
        <dbReference type="EMBL" id="ESR61862.1"/>
    </source>
</evidence>
<dbReference type="AlphaFoldDB" id="V4U7D9"/>
<protein>
    <submittedName>
        <fullName evidence="6">Uncharacterized protein</fullName>
    </submittedName>
</protein>
<dbReference type="InterPro" id="IPR003689">
    <property type="entry name" value="ZIP"/>
</dbReference>
<dbReference type="STRING" id="85681.V4U7D9"/>
<dbReference type="GO" id="GO:0005886">
    <property type="term" value="C:plasma membrane"/>
    <property type="evidence" value="ECO:0007669"/>
    <property type="project" value="TreeGrafter"/>
</dbReference>
<evidence type="ECO:0000256" key="1">
    <source>
        <dbReference type="ARBA" id="ARBA00004141"/>
    </source>
</evidence>
<dbReference type="InParanoid" id="V4U7D9"/>
<evidence type="ECO:0000256" key="2">
    <source>
        <dbReference type="ARBA" id="ARBA00022692"/>
    </source>
</evidence>
<keyword evidence="5" id="KW-0732">Signal</keyword>
<dbReference type="Pfam" id="PF02535">
    <property type="entry name" value="Zip"/>
    <property type="match status" value="1"/>
</dbReference>
<dbReference type="Gramene" id="ESR61862">
    <property type="protein sequence ID" value="ESR61862"/>
    <property type="gene ID" value="CICLE_v10018061mg"/>
</dbReference>
<feature type="signal peptide" evidence="5">
    <location>
        <begin position="1"/>
        <end position="22"/>
    </location>
</feature>
<sequence length="191" mass="20420">FPFTGFIAMMSSIGTLMMEAYATGCHKRTELRKAQPFDGDEESDHDQQGVHAGHVHGSSFVLELGIVIHSVIIGISLGASERASTIKPLVAALSFHQFFEGTGLGGCISQAKFNYTAISIMVRFFSLTTVGIGISKIYDQSSPTALIVQGLLNSASAGILTYVNIRLQIGANFTVLLGASCMCFLAKLEEH</sequence>
<evidence type="ECO:0000256" key="5">
    <source>
        <dbReference type="SAM" id="SignalP"/>
    </source>
</evidence>
<dbReference type="PANTHER" id="PTHR11040">
    <property type="entry name" value="ZINC/IRON TRANSPORTER"/>
    <property type="match status" value="1"/>
</dbReference>
<name>V4U7D9_CITCL</name>
<dbReference type="EMBL" id="KI536312">
    <property type="protein sequence ID" value="ESR61862.1"/>
    <property type="molecule type" value="Genomic_DNA"/>
</dbReference>
<keyword evidence="4" id="KW-0472">Membrane</keyword>
<dbReference type="PANTHER" id="PTHR11040:SF71">
    <property type="entry name" value="ZIP METAL ION TRANSPORTER FAMILY PROTEIN"/>
    <property type="match status" value="1"/>
</dbReference>
<dbReference type="GO" id="GO:0005385">
    <property type="term" value="F:zinc ion transmembrane transporter activity"/>
    <property type="evidence" value="ECO:0007669"/>
    <property type="project" value="TreeGrafter"/>
</dbReference>
<dbReference type="KEGG" id="cic:CICLE_v10018061mg"/>
<evidence type="ECO:0000256" key="4">
    <source>
        <dbReference type="ARBA" id="ARBA00023136"/>
    </source>
</evidence>
<reference evidence="6 7" key="1">
    <citation type="submission" date="2013-10" db="EMBL/GenBank/DDBJ databases">
        <authorList>
            <consortium name="International Citrus Genome Consortium"/>
            <person name="Jenkins J."/>
            <person name="Schmutz J."/>
            <person name="Prochnik S."/>
            <person name="Rokhsar D."/>
            <person name="Gmitter F."/>
            <person name="Ollitrault P."/>
            <person name="Machado M."/>
            <person name="Talon M."/>
            <person name="Wincker P."/>
            <person name="Jaillon O."/>
            <person name="Morgante M."/>
        </authorList>
    </citation>
    <scope>NUCLEOTIDE SEQUENCE</scope>
    <source>
        <strain evidence="7">cv. Clemenules</strain>
    </source>
</reference>
<dbReference type="Proteomes" id="UP000030687">
    <property type="component" value="Unassembled WGS sequence"/>
</dbReference>
<evidence type="ECO:0000313" key="7">
    <source>
        <dbReference type="Proteomes" id="UP000030687"/>
    </source>
</evidence>
<feature type="chain" id="PRO_5004728918" evidence="5">
    <location>
        <begin position="23"/>
        <end position="191"/>
    </location>
</feature>
<proteinExistence type="predicted"/>
<comment type="subcellular location">
    <subcellularLocation>
        <location evidence="1">Membrane</location>
        <topology evidence="1">Multi-pass membrane protein</topology>
    </subcellularLocation>
</comment>
<keyword evidence="7" id="KW-1185">Reference proteome</keyword>
<organism evidence="6 7">
    <name type="scientific">Citrus clementina</name>
    <name type="common">Clementine</name>
    <name type="synonym">Citrus deliciosa x Citrus sinensis</name>
    <dbReference type="NCBI Taxonomy" id="85681"/>
    <lineage>
        <taxon>Eukaryota</taxon>
        <taxon>Viridiplantae</taxon>
        <taxon>Streptophyta</taxon>
        <taxon>Embryophyta</taxon>
        <taxon>Tracheophyta</taxon>
        <taxon>Spermatophyta</taxon>
        <taxon>Magnoliopsida</taxon>
        <taxon>eudicotyledons</taxon>
        <taxon>Gunneridae</taxon>
        <taxon>Pentapetalae</taxon>
        <taxon>rosids</taxon>
        <taxon>malvids</taxon>
        <taxon>Sapindales</taxon>
        <taxon>Rutaceae</taxon>
        <taxon>Aurantioideae</taxon>
        <taxon>Citrus</taxon>
    </lineage>
</organism>
<keyword evidence="3" id="KW-1133">Transmembrane helix</keyword>
<evidence type="ECO:0000256" key="3">
    <source>
        <dbReference type="ARBA" id="ARBA00022989"/>
    </source>
</evidence>
<dbReference type="eggNOG" id="KOG1558">
    <property type="taxonomic scope" value="Eukaryota"/>
</dbReference>
<feature type="non-terminal residue" evidence="6">
    <location>
        <position position="1"/>
    </location>
</feature>
<accession>V4U7D9</accession>
<gene>
    <name evidence="6" type="ORF">CICLE_v10018061mg</name>
</gene>
<keyword evidence="2" id="KW-0812">Transmembrane</keyword>